<keyword evidence="3" id="KW-1185">Reference proteome</keyword>
<keyword evidence="1" id="KW-1133">Transmembrane helix</keyword>
<accession>A3PDM7</accession>
<proteinExistence type="predicted"/>
<sequence length="34" mass="3679">MTQISLIVNSMPRDLTEFAFFLAVGFTAGSMGLI</sequence>
<dbReference type="STRING" id="167546.P9301_12291"/>
<evidence type="ECO:0000313" key="2">
    <source>
        <dbReference type="EMBL" id="ABO17852.1"/>
    </source>
</evidence>
<keyword evidence="1" id="KW-0812">Transmembrane</keyword>
<organism evidence="2 3">
    <name type="scientific">Prochlorococcus marinus (strain MIT 9301)</name>
    <dbReference type="NCBI Taxonomy" id="167546"/>
    <lineage>
        <taxon>Bacteria</taxon>
        <taxon>Bacillati</taxon>
        <taxon>Cyanobacteriota</taxon>
        <taxon>Cyanophyceae</taxon>
        <taxon>Synechococcales</taxon>
        <taxon>Prochlorococcaceae</taxon>
        <taxon>Prochlorococcus</taxon>
    </lineage>
</organism>
<dbReference type="KEGG" id="pmg:P9301_12291"/>
<gene>
    <name evidence="2" type="ordered locus">P9301_12291</name>
</gene>
<protein>
    <submittedName>
        <fullName evidence="2">Uncharacterized protein</fullName>
    </submittedName>
</protein>
<dbReference type="AlphaFoldDB" id="A3PDM7"/>
<dbReference type="Proteomes" id="UP000001430">
    <property type="component" value="Chromosome"/>
</dbReference>
<dbReference type="EMBL" id="CP000576">
    <property type="protein sequence ID" value="ABO17852.1"/>
    <property type="molecule type" value="Genomic_DNA"/>
</dbReference>
<dbReference type="eggNOG" id="ENOG5030RKC">
    <property type="taxonomic scope" value="Bacteria"/>
</dbReference>
<reference evidence="2 3" key="1">
    <citation type="journal article" date="2007" name="PLoS Genet.">
        <title>Patterns and implications of gene gain and loss in the evolution of Prochlorococcus.</title>
        <authorList>
            <person name="Kettler G.C."/>
            <person name="Martiny A.C."/>
            <person name="Huang K."/>
            <person name="Zucker J."/>
            <person name="Coleman M.L."/>
            <person name="Rodrigue S."/>
            <person name="Chen F."/>
            <person name="Lapidus A."/>
            <person name="Ferriera S."/>
            <person name="Johnson J."/>
            <person name="Steglich C."/>
            <person name="Church G.M."/>
            <person name="Richardson P."/>
            <person name="Chisholm S.W."/>
        </authorList>
    </citation>
    <scope>NUCLEOTIDE SEQUENCE [LARGE SCALE GENOMIC DNA]</scope>
    <source>
        <strain evidence="2 3">MIT 9301</strain>
    </source>
</reference>
<dbReference type="HOGENOM" id="CLU_220045_0_0_3"/>
<evidence type="ECO:0000256" key="1">
    <source>
        <dbReference type="SAM" id="Phobius"/>
    </source>
</evidence>
<evidence type="ECO:0000313" key="3">
    <source>
        <dbReference type="Proteomes" id="UP000001430"/>
    </source>
</evidence>
<feature type="transmembrane region" description="Helical" evidence="1">
    <location>
        <begin position="15"/>
        <end position="33"/>
    </location>
</feature>
<name>A3PDM7_PROM0</name>
<keyword evidence="1" id="KW-0472">Membrane</keyword>